<reference evidence="1" key="1">
    <citation type="submission" date="2006-06" db="EMBL/GenBank/DDBJ databases">
        <title>Complete sequence of Trichodesmium erythraeum IMS101.</title>
        <authorList>
            <consortium name="US DOE Joint Genome Institute"/>
            <person name="Copeland A."/>
            <person name="Lucas S."/>
            <person name="Lapidus A."/>
            <person name="Barry K."/>
            <person name="Detter J.C."/>
            <person name="Glavina del Rio T."/>
            <person name="Hammon N."/>
            <person name="Israni S."/>
            <person name="Dalin E."/>
            <person name="Tice H."/>
            <person name="Pitluck S."/>
            <person name="Kiss H."/>
            <person name="Munk A.C."/>
            <person name="Brettin T."/>
            <person name="Bruce D."/>
            <person name="Han C."/>
            <person name="Tapia R."/>
            <person name="Gilna P."/>
            <person name="Schmutz J."/>
            <person name="Larimer F."/>
            <person name="Land M."/>
            <person name="Hauser L."/>
            <person name="Kyrpides N."/>
            <person name="Kim E."/>
            <person name="Richardson P."/>
        </authorList>
    </citation>
    <scope>NUCLEOTIDE SEQUENCE [LARGE SCALE GENOMIC DNA]</scope>
    <source>
        <strain evidence="1">IMS101</strain>
    </source>
</reference>
<dbReference type="AlphaFoldDB" id="Q119A0"/>
<proteinExistence type="predicted"/>
<dbReference type="RefSeq" id="WP_011610319.1">
    <property type="nucleotide sequence ID" value="NC_008312.1"/>
</dbReference>
<organism evidence="1">
    <name type="scientific">Trichodesmium erythraeum (strain IMS101)</name>
    <dbReference type="NCBI Taxonomy" id="203124"/>
    <lineage>
        <taxon>Bacteria</taxon>
        <taxon>Bacillati</taxon>
        <taxon>Cyanobacteriota</taxon>
        <taxon>Cyanophyceae</taxon>
        <taxon>Oscillatoriophycideae</taxon>
        <taxon>Oscillatoriales</taxon>
        <taxon>Microcoleaceae</taxon>
        <taxon>Trichodesmium</taxon>
    </lineage>
</organism>
<evidence type="ECO:0000313" key="1">
    <source>
        <dbReference type="EMBL" id="ABG49924.1"/>
    </source>
</evidence>
<name>Q119A0_TRIEI</name>
<accession>Q119A0</accession>
<dbReference type="STRING" id="203124.Tery_0468"/>
<protein>
    <submittedName>
        <fullName evidence="1">Uncharacterized protein</fullName>
    </submittedName>
</protein>
<dbReference type="HOGENOM" id="CLU_2412315_0_0_3"/>
<dbReference type="EMBL" id="CP000393">
    <property type="protein sequence ID" value="ABG49924.1"/>
    <property type="molecule type" value="Genomic_DNA"/>
</dbReference>
<gene>
    <name evidence="1" type="ordered locus">Tery_0468</name>
</gene>
<dbReference type="KEGG" id="ter:Tery_0468"/>
<sequence>MGEFLALKQLEISEVIPLVLIELKNKEYLREDDIINCQNNYPRTNSLNILVSKKKFLMINLSAPAAQEIIPLQSKQNHSNVLFHLKVKPSGS</sequence>